<comment type="subcellular location">
    <subcellularLocation>
        <location evidence="2">Cell membrane</location>
    </subcellularLocation>
</comment>
<evidence type="ECO:0000256" key="10">
    <source>
        <dbReference type="SAM" id="Phobius"/>
    </source>
</evidence>
<dbReference type="SMART" id="SM00387">
    <property type="entry name" value="HATPase_c"/>
    <property type="match status" value="1"/>
</dbReference>
<dbReference type="SMART" id="SM00448">
    <property type="entry name" value="REC"/>
    <property type="match status" value="1"/>
</dbReference>
<dbReference type="InterPro" id="IPR003594">
    <property type="entry name" value="HATPase_dom"/>
</dbReference>
<dbReference type="InterPro" id="IPR036097">
    <property type="entry name" value="HisK_dim/P_sf"/>
</dbReference>
<evidence type="ECO:0000256" key="2">
    <source>
        <dbReference type="ARBA" id="ARBA00004236"/>
    </source>
</evidence>
<dbReference type="SUPFAM" id="SSF55874">
    <property type="entry name" value="ATPase domain of HSP90 chaperone/DNA topoisomerase II/histidine kinase"/>
    <property type="match status" value="1"/>
</dbReference>
<keyword evidence="7" id="KW-0902">Two-component regulatory system</keyword>
<dbReference type="InterPro" id="IPR000700">
    <property type="entry name" value="PAS-assoc_C"/>
</dbReference>
<dbReference type="Pfam" id="PF00072">
    <property type="entry name" value="Response_reg"/>
    <property type="match status" value="1"/>
</dbReference>
<dbReference type="InterPro" id="IPR011006">
    <property type="entry name" value="CheY-like_superfamily"/>
</dbReference>
<dbReference type="CDD" id="cd00082">
    <property type="entry name" value="HisKA"/>
    <property type="match status" value="1"/>
</dbReference>
<evidence type="ECO:0000259" key="12">
    <source>
        <dbReference type="PROSITE" id="PS50110"/>
    </source>
</evidence>
<dbReference type="CDD" id="cd16922">
    <property type="entry name" value="HATPase_EvgS-ArcB-TorS-like"/>
    <property type="match status" value="1"/>
</dbReference>
<dbReference type="InterPro" id="IPR005467">
    <property type="entry name" value="His_kinase_dom"/>
</dbReference>
<dbReference type="AlphaFoldDB" id="A0A1G7BVF0"/>
<organism evidence="15 16">
    <name type="scientific">Nocardioides lianchengensis</name>
    <dbReference type="NCBI Taxonomy" id="1045774"/>
    <lineage>
        <taxon>Bacteria</taxon>
        <taxon>Bacillati</taxon>
        <taxon>Actinomycetota</taxon>
        <taxon>Actinomycetes</taxon>
        <taxon>Propionibacteriales</taxon>
        <taxon>Nocardioidaceae</taxon>
        <taxon>Nocardioides</taxon>
    </lineage>
</organism>
<dbReference type="PROSITE" id="PS50110">
    <property type="entry name" value="RESPONSE_REGULATORY"/>
    <property type="match status" value="1"/>
</dbReference>
<evidence type="ECO:0000256" key="8">
    <source>
        <dbReference type="ARBA" id="ARBA00074306"/>
    </source>
</evidence>
<accession>A0A1G7BVF0</accession>
<dbReference type="Gene3D" id="3.40.50.2300">
    <property type="match status" value="1"/>
</dbReference>
<dbReference type="SMART" id="SM00086">
    <property type="entry name" value="PAC"/>
    <property type="match status" value="1"/>
</dbReference>
<dbReference type="SMART" id="SM00091">
    <property type="entry name" value="PAS"/>
    <property type="match status" value="1"/>
</dbReference>
<evidence type="ECO:0000256" key="3">
    <source>
        <dbReference type="ARBA" id="ARBA00006402"/>
    </source>
</evidence>
<evidence type="ECO:0000313" key="15">
    <source>
        <dbReference type="EMBL" id="SDE30336.1"/>
    </source>
</evidence>
<dbReference type="Pfam" id="PF08448">
    <property type="entry name" value="PAS_4"/>
    <property type="match status" value="1"/>
</dbReference>
<feature type="domain" description="Histidine kinase" evidence="11">
    <location>
        <begin position="354"/>
        <end position="580"/>
    </location>
</feature>
<dbReference type="PANTHER" id="PTHR45339:SF1">
    <property type="entry name" value="HYBRID SIGNAL TRANSDUCTION HISTIDINE KINASE J"/>
    <property type="match status" value="1"/>
</dbReference>
<evidence type="ECO:0000256" key="5">
    <source>
        <dbReference type="ARBA" id="ARBA00022553"/>
    </source>
</evidence>
<reference evidence="15 16" key="1">
    <citation type="submission" date="2016-10" db="EMBL/GenBank/DDBJ databases">
        <authorList>
            <person name="de Groot N.N."/>
        </authorList>
    </citation>
    <scope>NUCLEOTIDE SEQUENCE [LARGE SCALE GENOMIC DNA]</scope>
    <source>
        <strain evidence="15 16">CGMCC 4.6858</strain>
    </source>
</reference>
<dbReference type="InterPro" id="IPR000014">
    <property type="entry name" value="PAS"/>
</dbReference>
<keyword evidence="6" id="KW-0418">Kinase</keyword>
<dbReference type="InterPro" id="IPR001789">
    <property type="entry name" value="Sig_transdc_resp-reg_receiver"/>
</dbReference>
<dbReference type="InterPro" id="IPR035965">
    <property type="entry name" value="PAS-like_dom_sf"/>
</dbReference>
<dbReference type="Gene3D" id="3.30.450.20">
    <property type="entry name" value="PAS domain"/>
    <property type="match status" value="1"/>
</dbReference>
<feature type="domain" description="PAS" evidence="13">
    <location>
        <begin position="210"/>
        <end position="281"/>
    </location>
</feature>
<dbReference type="Proteomes" id="UP000199034">
    <property type="component" value="Unassembled WGS sequence"/>
</dbReference>
<dbReference type="InterPro" id="IPR001610">
    <property type="entry name" value="PAC"/>
</dbReference>
<keyword evidence="16" id="KW-1185">Reference proteome</keyword>
<evidence type="ECO:0000259" key="11">
    <source>
        <dbReference type="PROSITE" id="PS50109"/>
    </source>
</evidence>
<dbReference type="FunFam" id="3.30.565.10:FF:000010">
    <property type="entry name" value="Sensor histidine kinase RcsC"/>
    <property type="match status" value="1"/>
</dbReference>
<dbReference type="SMART" id="SM00388">
    <property type="entry name" value="HisKA"/>
    <property type="match status" value="1"/>
</dbReference>
<comment type="catalytic activity">
    <reaction evidence="1">
        <text>ATP + protein L-histidine = ADP + protein N-phospho-L-histidine.</text>
        <dbReference type="EC" id="2.7.13.3"/>
    </reaction>
</comment>
<dbReference type="PRINTS" id="PR00344">
    <property type="entry name" value="BCTRLSENSOR"/>
</dbReference>
<dbReference type="PROSITE" id="PS50113">
    <property type="entry name" value="PAC"/>
    <property type="match status" value="1"/>
</dbReference>
<dbReference type="PANTHER" id="PTHR45339">
    <property type="entry name" value="HYBRID SIGNAL TRANSDUCTION HISTIDINE KINASE J"/>
    <property type="match status" value="1"/>
</dbReference>
<dbReference type="InterPro" id="IPR036890">
    <property type="entry name" value="HATPase_C_sf"/>
</dbReference>
<dbReference type="Gene3D" id="3.30.565.10">
    <property type="entry name" value="Histidine kinase-like ATPase, C-terminal domain"/>
    <property type="match status" value="1"/>
</dbReference>
<dbReference type="SUPFAM" id="SSF52172">
    <property type="entry name" value="CheY-like"/>
    <property type="match status" value="1"/>
</dbReference>
<evidence type="ECO:0000259" key="14">
    <source>
        <dbReference type="PROSITE" id="PS50113"/>
    </source>
</evidence>
<proteinExistence type="inferred from homology"/>
<sequence>MLLALSCVVASDLATTSRSLQDEVVRTEGLVLSNVRTLGQTQRELLRLQHLLDIDAPDDEVRLQAGFVSQRTQESALSYQQVTLGADSLMATARRNEAAWREEVLPALNGLLLDRRDSARTRAQIEERIQGLERSYNVLASLGETNRREQVATTNETATDLSGDLRRLLLMLGVLLAAALASSATGAVLFLRADRRRSDAVRELRSLNDDLAFYSRVVEATDSPLIASDPTGRITWVNEAFTRSTGWRLEEVRDRRPGEFLLGPATDRPTVRRLLGAMENREPVRVEIAIYTHDGEQRWVTTDVSPLLGADGELEGFFAVQTDITERHEAELLLVEARRAAEETARQKASFLATMSHEIRTPLNAVLGLTDLLLLTDLDGEQRDYVETAHRSGSHLLALINDVLVYSSLESGRLEHAEEPFSMAGVLGETVAMFGPEAEVKGVALRLHLAPDVPAALRGDEVRLRQVLVNLVGNALKFTESGSVSVETTVVRRSEDADGRPVCELLTTVTDTGIGIPGWRIPDLFQSFVRGDASTTREYGGTGLGLAISRGLVEAMGGTIELESELGRGTRVSVRTAHRAIGAPESDPAALVAAEPDDSCQLSVLVAEDDAVNRKVVVGMLARLGIVPSVVGNGRDAVDLVERVDFDVVLMDVEMPVMDGVSAVRRIRDSQGERRPHVIALTANALTGDRERFIEAGMDDYVSKPVTLESLTAALVRARPRSSV</sequence>
<protein>
    <recommendedName>
        <fullName evidence="8">Circadian input-output histidine kinase CikA</fullName>
        <ecNumber evidence="4">2.7.13.3</ecNumber>
    </recommendedName>
</protein>
<dbReference type="EC" id="2.7.13.3" evidence="4"/>
<evidence type="ECO:0000256" key="7">
    <source>
        <dbReference type="ARBA" id="ARBA00023012"/>
    </source>
</evidence>
<dbReference type="PROSITE" id="PS50109">
    <property type="entry name" value="HIS_KIN"/>
    <property type="match status" value="1"/>
</dbReference>
<gene>
    <name evidence="15" type="ORF">SAMN05421872_1196</name>
</gene>
<evidence type="ECO:0000256" key="1">
    <source>
        <dbReference type="ARBA" id="ARBA00000085"/>
    </source>
</evidence>
<feature type="domain" description="PAC" evidence="14">
    <location>
        <begin position="284"/>
        <end position="336"/>
    </location>
</feature>
<dbReference type="InterPro" id="IPR013656">
    <property type="entry name" value="PAS_4"/>
</dbReference>
<dbReference type="SUPFAM" id="SSF55785">
    <property type="entry name" value="PYP-like sensor domain (PAS domain)"/>
    <property type="match status" value="1"/>
</dbReference>
<dbReference type="Pfam" id="PF02518">
    <property type="entry name" value="HATPase_c"/>
    <property type="match status" value="1"/>
</dbReference>
<dbReference type="Gene3D" id="1.10.287.130">
    <property type="match status" value="1"/>
</dbReference>
<keyword evidence="10" id="KW-0812">Transmembrane</keyword>
<dbReference type="CDD" id="cd00130">
    <property type="entry name" value="PAS"/>
    <property type="match status" value="1"/>
</dbReference>
<evidence type="ECO:0000313" key="16">
    <source>
        <dbReference type="Proteomes" id="UP000199034"/>
    </source>
</evidence>
<keyword evidence="5 9" id="KW-0597">Phosphoprotein</keyword>
<dbReference type="GO" id="GO:0005886">
    <property type="term" value="C:plasma membrane"/>
    <property type="evidence" value="ECO:0007669"/>
    <property type="project" value="UniProtKB-SubCell"/>
</dbReference>
<keyword evidence="10" id="KW-1133">Transmembrane helix</keyword>
<dbReference type="SUPFAM" id="SSF47384">
    <property type="entry name" value="Homodimeric domain of signal transducing histidine kinase"/>
    <property type="match status" value="1"/>
</dbReference>
<feature type="transmembrane region" description="Helical" evidence="10">
    <location>
        <begin position="168"/>
        <end position="191"/>
    </location>
</feature>
<comment type="similarity">
    <text evidence="3">In the N-terminal section; belongs to the phytochrome family.</text>
</comment>
<keyword evidence="10" id="KW-0472">Membrane</keyword>
<evidence type="ECO:0000259" key="13">
    <source>
        <dbReference type="PROSITE" id="PS50112"/>
    </source>
</evidence>
<dbReference type="PROSITE" id="PS50112">
    <property type="entry name" value="PAS"/>
    <property type="match status" value="1"/>
</dbReference>
<keyword evidence="6" id="KW-0808">Transferase</keyword>
<dbReference type="GO" id="GO:0000155">
    <property type="term" value="F:phosphorelay sensor kinase activity"/>
    <property type="evidence" value="ECO:0007669"/>
    <property type="project" value="InterPro"/>
</dbReference>
<dbReference type="STRING" id="1045774.SAMN05421872_1196"/>
<dbReference type="EMBL" id="FMZM01000019">
    <property type="protein sequence ID" value="SDE30336.1"/>
    <property type="molecule type" value="Genomic_DNA"/>
</dbReference>
<feature type="domain" description="Response regulatory" evidence="12">
    <location>
        <begin position="603"/>
        <end position="719"/>
    </location>
</feature>
<evidence type="ECO:0000256" key="4">
    <source>
        <dbReference type="ARBA" id="ARBA00012438"/>
    </source>
</evidence>
<feature type="modified residue" description="4-aspartylphosphate" evidence="9">
    <location>
        <position position="652"/>
    </location>
</feature>
<evidence type="ECO:0000256" key="6">
    <source>
        <dbReference type="ARBA" id="ARBA00022777"/>
    </source>
</evidence>
<dbReference type="CDD" id="cd17546">
    <property type="entry name" value="REC_hyHK_CKI1_RcsC-like"/>
    <property type="match status" value="1"/>
</dbReference>
<name>A0A1G7BVF0_9ACTN</name>
<dbReference type="Pfam" id="PF00512">
    <property type="entry name" value="HisKA"/>
    <property type="match status" value="1"/>
</dbReference>
<dbReference type="InterPro" id="IPR004358">
    <property type="entry name" value="Sig_transdc_His_kin-like_C"/>
</dbReference>
<evidence type="ECO:0000256" key="9">
    <source>
        <dbReference type="PROSITE-ProRule" id="PRU00169"/>
    </source>
</evidence>
<dbReference type="NCBIfam" id="TIGR00229">
    <property type="entry name" value="sensory_box"/>
    <property type="match status" value="1"/>
</dbReference>
<dbReference type="InterPro" id="IPR003661">
    <property type="entry name" value="HisK_dim/P_dom"/>
</dbReference>